<reference evidence="2 3" key="1">
    <citation type="submission" date="2018-09" db="EMBL/GenBank/DDBJ databases">
        <title>Characterization of the phylogenetic diversity of five novel species belonging to the genus Bifidobacterium.</title>
        <authorList>
            <person name="Lugli G.A."/>
            <person name="Duranti S."/>
            <person name="Milani C."/>
        </authorList>
    </citation>
    <scope>NUCLEOTIDE SEQUENCE [LARGE SCALE GENOMIC DNA]</scope>
    <source>
        <strain evidence="2 3">2033B</strain>
    </source>
</reference>
<name>A0A430FVT7_9BIFI</name>
<sequence length="234" mass="23434">MAYATIFDRWHAAKRSERPPSAAAPATLARYARVGRGVGTVLLVVGWVGVAAAALTAVLVSAGLAGLPVPLTSLGDDAAVTYGVSLGGLIVGIGPDMHGFRFLFHDAPSPTVGLALFALAQTVTAWLTVEAIGGARDLCASIGAWAANPDGATPFRSGAQAALSRIGRSLVAIPIVGAVTAMAMLPLVAAGESVAVSSDPAAPLMHLMAGALALLLSRVFGYGASLQGEVDGLL</sequence>
<dbReference type="RefSeq" id="WP_125967764.1">
    <property type="nucleotide sequence ID" value="NZ_QXGK01000003.1"/>
</dbReference>
<dbReference type="OrthoDB" id="3232608at2"/>
<keyword evidence="1" id="KW-1133">Transmembrane helix</keyword>
<evidence type="ECO:0000313" key="2">
    <source>
        <dbReference type="EMBL" id="RSX58126.1"/>
    </source>
</evidence>
<evidence type="ECO:0000256" key="1">
    <source>
        <dbReference type="SAM" id="Phobius"/>
    </source>
</evidence>
<feature type="transmembrane region" description="Helical" evidence="1">
    <location>
        <begin position="170"/>
        <end position="189"/>
    </location>
</feature>
<feature type="transmembrane region" description="Helical" evidence="1">
    <location>
        <begin position="79"/>
        <end position="95"/>
    </location>
</feature>
<keyword evidence="1" id="KW-0812">Transmembrane</keyword>
<dbReference type="EMBL" id="QXGK01000003">
    <property type="protein sequence ID" value="RSX58126.1"/>
    <property type="molecule type" value="Genomic_DNA"/>
</dbReference>
<comment type="caution">
    <text evidence="2">The sequence shown here is derived from an EMBL/GenBank/DDBJ whole genome shotgun (WGS) entry which is preliminary data.</text>
</comment>
<dbReference type="Proteomes" id="UP000287470">
    <property type="component" value="Unassembled WGS sequence"/>
</dbReference>
<keyword evidence="1" id="KW-0472">Membrane</keyword>
<gene>
    <name evidence="2" type="ORF">D2E24_0486</name>
</gene>
<feature type="transmembrane region" description="Helical" evidence="1">
    <location>
        <begin position="40"/>
        <end position="67"/>
    </location>
</feature>
<keyword evidence="3" id="KW-1185">Reference proteome</keyword>
<accession>A0A430FVT7</accession>
<proteinExistence type="predicted"/>
<evidence type="ECO:0000313" key="3">
    <source>
        <dbReference type="Proteomes" id="UP000287470"/>
    </source>
</evidence>
<feature type="transmembrane region" description="Helical" evidence="1">
    <location>
        <begin position="201"/>
        <end position="220"/>
    </location>
</feature>
<organism evidence="2 3">
    <name type="scientific">Bifidobacterium samirii</name>
    <dbReference type="NCBI Taxonomy" id="2306974"/>
    <lineage>
        <taxon>Bacteria</taxon>
        <taxon>Bacillati</taxon>
        <taxon>Actinomycetota</taxon>
        <taxon>Actinomycetes</taxon>
        <taxon>Bifidobacteriales</taxon>
        <taxon>Bifidobacteriaceae</taxon>
        <taxon>Bifidobacterium</taxon>
    </lineage>
</organism>
<evidence type="ECO:0008006" key="4">
    <source>
        <dbReference type="Google" id="ProtNLM"/>
    </source>
</evidence>
<protein>
    <recommendedName>
        <fullName evidence="4">DUF2975 domain-containing protein</fullName>
    </recommendedName>
</protein>
<dbReference type="AlphaFoldDB" id="A0A430FVT7"/>